<evidence type="ECO:0000313" key="4">
    <source>
        <dbReference type="Proteomes" id="UP000507470"/>
    </source>
</evidence>
<name>A0A6J8DUC3_MYTCO</name>
<feature type="region of interest" description="Disordered" evidence="1">
    <location>
        <begin position="366"/>
        <end position="386"/>
    </location>
</feature>
<keyword evidence="4" id="KW-1185">Reference proteome</keyword>
<organism evidence="3 4">
    <name type="scientific">Mytilus coruscus</name>
    <name type="common">Sea mussel</name>
    <dbReference type="NCBI Taxonomy" id="42192"/>
    <lineage>
        <taxon>Eukaryota</taxon>
        <taxon>Metazoa</taxon>
        <taxon>Spiralia</taxon>
        <taxon>Lophotrochozoa</taxon>
        <taxon>Mollusca</taxon>
        <taxon>Bivalvia</taxon>
        <taxon>Autobranchia</taxon>
        <taxon>Pteriomorphia</taxon>
        <taxon>Mytilida</taxon>
        <taxon>Mytiloidea</taxon>
        <taxon>Mytilidae</taxon>
        <taxon>Mytilinae</taxon>
        <taxon>Mytilus</taxon>
    </lineage>
</organism>
<protein>
    <submittedName>
        <fullName evidence="3">CARF</fullName>
    </submittedName>
</protein>
<dbReference type="InterPro" id="IPR029309">
    <property type="entry name" value="CaRF"/>
</dbReference>
<feature type="domain" description="F-box/LRR-repeat protein 15-like leucin rich repeat" evidence="2">
    <location>
        <begin position="108"/>
        <end position="256"/>
    </location>
</feature>
<dbReference type="EMBL" id="CACVKT020007991">
    <property type="protein sequence ID" value="CAC5412183.1"/>
    <property type="molecule type" value="Genomic_DNA"/>
</dbReference>
<proteinExistence type="predicted"/>
<dbReference type="Pfam" id="PF15299">
    <property type="entry name" value="ALS2CR8"/>
    <property type="match status" value="1"/>
</dbReference>
<feature type="region of interest" description="Disordered" evidence="1">
    <location>
        <begin position="1050"/>
        <end position="1082"/>
    </location>
</feature>
<dbReference type="SMART" id="SM00367">
    <property type="entry name" value="LRR_CC"/>
    <property type="match status" value="5"/>
</dbReference>
<dbReference type="Gene3D" id="3.80.10.10">
    <property type="entry name" value="Ribonuclease Inhibitor"/>
    <property type="match status" value="1"/>
</dbReference>
<dbReference type="InterPro" id="IPR057207">
    <property type="entry name" value="FBXL15_LRR"/>
</dbReference>
<gene>
    <name evidence="3" type="ORF">MCOR_45194</name>
</gene>
<evidence type="ECO:0000313" key="3">
    <source>
        <dbReference type="EMBL" id="CAC5412183.1"/>
    </source>
</evidence>
<feature type="region of interest" description="Disordered" evidence="1">
    <location>
        <begin position="894"/>
        <end position="939"/>
    </location>
</feature>
<dbReference type="GO" id="GO:0000978">
    <property type="term" value="F:RNA polymerase II cis-regulatory region sequence-specific DNA binding"/>
    <property type="evidence" value="ECO:0007669"/>
    <property type="project" value="TreeGrafter"/>
</dbReference>
<dbReference type="GO" id="GO:0000981">
    <property type="term" value="F:DNA-binding transcription factor activity, RNA polymerase II-specific"/>
    <property type="evidence" value="ECO:0007669"/>
    <property type="project" value="TreeGrafter"/>
</dbReference>
<dbReference type="Pfam" id="PF25372">
    <property type="entry name" value="DUF7885"/>
    <property type="match status" value="1"/>
</dbReference>
<dbReference type="Proteomes" id="UP000507470">
    <property type="component" value="Unassembled WGS sequence"/>
</dbReference>
<feature type="compositionally biased region" description="Polar residues" evidence="1">
    <location>
        <begin position="373"/>
        <end position="385"/>
    </location>
</feature>
<dbReference type="PANTHER" id="PTHR14694">
    <property type="entry name" value="CALCIUM-RESPONSIVE TRANSCRIPTION FACTOR"/>
    <property type="match status" value="1"/>
</dbReference>
<dbReference type="InterPro" id="IPR006553">
    <property type="entry name" value="Leu-rich_rpt_Cys-con_subtyp"/>
</dbReference>
<feature type="region of interest" description="Disordered" evidence="1">
    <location>
        <begin position="691"/>
        <end position="715"/>
    </location>
</feature>
<feature type="compositionally biased region" description="Polar residues" evidence="1">
    <location>
        <begin position="930"/>
        <end position="939"/>
    </location>
</feature>
<dbReference type="OrthoDB" id="2668416at2759"/>
<evidence type="ECO:0000256" key="1">
    <source>
        <dbReference type="SAM" id="MobiDB-lite"/>
    </source>
</evidence>
<dbReference type="PANTHER" id="PTHR14694:SF1">
    <property type="entry name" value="CALCIUM-RESPONSIVE TRANSCRIPTION FACTOR"/>
    <property type="match status" value="1"/>
</dbReference>
<accession>A0A6J8DUC3</accession>
<sequence>MAAFTSRVYGNTTTLLNACVDSIVSHLNVNENGIQDLPPNLKDKCLYLMTKRGFITDSNIKKFLHDKISVLDLSECTISDVGLGHISKCSNLRKIDINSAKESRTEISSEGIKKLLSACPHLQTVYLRRCLNLTDDAIISLSQHCNQLRYLNIGGCHNITDKAMEALGQNSKFLRSINFSKTKVTTEGVVRLVMGNCGKSLKEIHMDGCHELTDEAVEAALQFCPNLSILLFHGCPKITEKSREALEQKSMEGRGPVNDFEVEHDRTGCGHSGLVVADEEISSLDTDSLHVSLAPSLANPTIQGLLSSPVSLTNAQLIGHPEGIQIITLNNPNEIISAGNTDSTRWQLATIITVGDENMEHNGKSEVQGLEEGSSNEVNPSTSDDSVLMPPPPVPELMPLPADAPEWAKRIRCCEKIGDYYRGYVESDMDLDLLLTFHKQQTQSLWGTRQSPSPAKPSTRLMWKSQYVPMDGIPFVNTGSRAVVMECQYGPRRKGNPHKKETNASGDYKLTCPARIYVKRVKKFPEFSVDLNLDKKTLKMEMDRAFHELKQTGFNGFGQERYYVQLPTEKAHEFHDMSSIPAVQPVVPVHTVEPEVDTDQITHRLDPRVAQKIRDLVASGETRVYAIRKQLRAFVTRDLYHGGNVPERHDLTLFPTVNDLKNHIHQALKDVENGTLPLTAPTVNVEIIGNDNSRESSGDQSLWLQQGGGSDGSEPVPETVTVTLTQQPGEDGHHVISRIETHLSDGTTRVSTTLTPETAQLLSRLHPNMFPAGSLLQQQIDQAVTSISEKILTDQKPDETNDVNTDENTFSSVDNFMPSFSTSDSLVTSFNSVPNLSIDGLQSEDGISSQYTIENLGQHMGCENLDQSMNSIENTSQIGEEGNNDMSNIIPKSENSEISESQSQTHIQTTELGIKRKSETSHLQIDPLPSESQISETSSQVAPLEINTLSGDMTGIIQIPYSVNGLQIIPISGVGNNLFSFSNSNIHPVQIGQITSDDNVSLTYSSSDCTDMQIDNSQSIADMQITFSNDDVDSTQLEHYSIKLNHKDNEDVQSNQISSEMSQEEMETAIDESLMQGNLEDS</sequence>
<dbReference type="InterPro" id="IPR032675">
    <property type="entry name" value="LRR_dom_sf"/>
</dbReference>
<reference evidence="3 4" key="1">
    <citation type="submission" date="2020-06" db="EMBL/GenBank/DDBJ databases">
        <authorList>
            <person name="Li R."/>
            <person name="Bekaert M."/>
        </authorList>
    </citation>
    <scope>NUCLEOTIDE SEQUENCE [LARGE SCALE GENOMIC DNA]</scope>
    <source>
        <strain evidence="4">wild</strain>
    </source>
</reference>
<dbReference type="SUPFAM" id="SSF52047">
    <property type="entry name" value="RNI-like"/>
    <property type="match status" value="1"/>
</dbReference>
<dbReference type="AlphaFoldDB" id="A0A6J8DUC3"/>
<dbReference type="GO" id="GO:0005634">
    <property type="term" value="C:nucleus"/>
    <property type="evidence" value="ECO:0007669"/>
    <property type="project" value="TreeGrafter"/>
</dbReference>
<evidence type="ECO:0000259" key="2">
    <source>
        <dbReference type="Pfam" id="PF25372"/>
    </source>
</evidence>